<dbReference type="EC" id="2.1.1.-" evidence="6"/>
<dbReference type="Pfam" id="PF02527">
    <property type="entry name" value="GidB"/>
    <property type="match status" value="1"/>
</dbReference>
<feature type="binding site" evidence="6">
    <location>
        <begin position="130"/>
        <end position="131"/>
    </location>
    <ligand>
        <name>S-adenosyl-L-methionine</name>
        <dbReference type="ChEBI" id="CHEBI:59789"/>
    </ligand>
</feature>
<dbReference type="NCBIfam" id="TIGR00138">
    <property type="entry name" value="rsmG_gidB"/>
    <property type="match status" value="1"/>
</dbReference>
<comment type="similarity">
    <text evidence="6">Belongs to the methyltransferase superfamily. RNA methyltransferase RsmG family.</text>
</comment>
<evidence type="ECO:0000256" key="7">
    <source>
        <dbReference type="SAM" id="MobiDB-lite"/>
    </source>
</evidence>
<keyword evidence="3 6" id="KW-0489">Methyltransferase</keyword>
<evidence type="ECO:0000256" key="1">
    <source>
        <dbReference type="ARBA" id="ARBA00022490"/>
    </source>
</evidence>
<reference evidence="8" key="1">
    <citation type="submission" date="2022-07" db="EMBL/GenBank/DDBJ databases">
        <authorList>
            <person name="Kouya T."/>
            <person name="Ishiyama Y."/>
        </authorList>
    </citation>
    <scope>NUCLEOTIDE SEQUENCE</scope>
    <source>
        <strain evidence="8">WR16-4</strain>
    </source>
</reference>
<accession>A0A9W6ETH3</accession>
<evidence type="ECO:0000256" key="6">
    <source>
        <dbReference type="HAMAP-Rule" id="MF_00074"/>
    </source>
</evidence>
<dbReference type="Gene3D" id="3.40.50.150">
    <property type="entry name" value="Vaccinia Virus protein VP39"/>
    <property type="match status" value="1"/>
</dbReference>
<dbReference type="AlphaFoldDB" id="A0A9W6ETH3"/>
<dbReference type="RefSeq" id="WP_286136715.1">
    <property type="nucleotide sequence ID" value="NZ_BRPL01000002.1"/>
</dbReference>
<dbReference type="GO" id="GO:0070043">
    <property type="term" value="F:rRNA (guanine-N7-)-methyltransferase activity"/>
    <property type="evidence" value="ECO:0007669"/>
    <property type="project" value="UniProtKB-UniRule"/>
</dbReference>
<protein>
    <recommendedName>
        <fullName evidence="6">Ribosomal RNA small subunit methyltransferase G</fullName>
        <ecNumber evidence="6">2.1.1.-</ecNumber>
    </recommendedName>
    <alternativeName>
        <fullName evidence="6">16S rRNA 7-methylguanosine methyltransferase</fullName>
        <shortName evidence="6">16S rRNA m7G methyltransferase</shortName>
    </alternativeName>
</protein>
<dbReference type="SUPFAM" id="SSF53335">
    <property type="entry name" value="S-adenosyl-L-methionine-dependent methyltransferases"/>
    <property type="match status" value="1"/>
</dbReference>
<dbReference type="PANTHER" id="PTHR31760:SF0">
    <property type="entry name" value="S-ADENOSYL-L-METHIONINE-DEPENDENT METHYLTRANSFERASES SUPERFAMILY PROTEIN"/>
    <property type="match status" value="1"/>
</dbReference>
<comment type="caution">
    <text evidence="6">Lacks conserved residue(s) required for the propagation of feature annotation.</text>
</comment>
<feature type="binding site" evidence="6">
    <location>
        <position position="84"/>
    </location>
    <ligand>
        <name>S-adenosyl-L-methionine</name>
        <dbReference type="ChEBI" id="CHEBI:59789"/>
    </ligand>
</feature>
<gene>
    <name evidence="6 8" type="primary">rsmG</name>
    <name evidence="8" type="ORF">WR164_12370</name>
</gene>
<sequence length="246" mass="27958">MNPEQFQKLLKQHGIAIDDHQLNQFSRYYQMLVETNKHLNLTTITEENDVYLKHFYDSITPAFYVKSLQDEPLSICDVGSGAGFPSLPLKILFPKLHVVIIDSLNKRIKFLEDLVSDLHLSNVTLKHARAEEFGGKRSKYRESFDIVTARAVARMSVLSELCLPLVKIGGRMVALKSMKTDEELKNGQTAIQRLGGQITLNQFLQLPSSHDDRHIVVVKKIKKTPKTYPRKAGTPNKKPIGEHQNQ</sequence>
<feature type="region of interest" description="Disordered" evidence="7">
    <location>
        <begin position="224"/>
        <end position="246"/>
    </location>
</feature>
<dbReference type="EMBL" id="BRPL01000002">
    <property type="protein sequence ID" value="GLB47258.1"/>
    <property type="molecule type" value="Genomic_DNA"/>
</dbReference>
<evidence type="ECO:0000256" key="2">
    <source>
        <dbReference type="ARBA" id="ARBA00022552"/>
    </source>
</evidence>
<proteinExistence type="inferred from homology"/>
<keyword evidence="9" id="KW-1185">Reference proteome</keyword>
<evidence type="ECO:0000256" key="5">
    <source>
        <dbReference type="ARBA" id="ARBA00022691"/>
    </source>
</evidence>
<evidence type="ECO:0000256" key="3">
    <source>
        <dbReference type="ARBA" id="ARBA00022603"/>
    </source>
</evidence>
<keyword evidence="2 6" id="KW-0698">rRNA processing</keyword>
<dbReference type="PIRSF" id="PIRSF003078">
    <property type="entry name" value="GidB"/>
    <property type="match status" value="1"/>
</dbReference>
<evidence type="ECO:0000313" key="9">
    <source>
        <dbReference type="Proteomes" id="UP001144204"/>
    </source>
</evidence>
<organism evidence="8 9">
    <name type="scientific">Philodulcilactobacillus myokoensis</name>
    <dbReference type="NCBI Taxonomy" id="2929573"/>
    <lineage>
        <taxon>Bacteria</taxon>
        <taxon>Bacillati</taxon>
        <taxon>Bacillota</taxon>
        <taxon>Bacilli</taxon>
        <taxon>Lactobacillales</taxon>
        <taxon>Lactobacillaceae</taxon>
        <taxon>Philodulcilactobacillus</taxon>
    </lineage>
</organism>
<keyword evidence="4 6" id="KW-0808">Transferase</keyword>
<evidence type="ECO:0000256" key="4">
    <source>
        <dbReference type="ARBA" id="ARBA00022679"/>
    </source>
</evidence>
<dbReference type="InterPro" id="IPR003682">
    <property type="entry name" value="rRNA_ssu_MeTfrase_G"/>
</dbReference>
<dbReference type="PANTHER" id="PTHR31760">
    <property type="entry name" value="S-ADENOSYL-L-METHIONINE-DEPENDENT METHYLTRANSFERASES SUPERFAMILY PROTEIN"/>
    <property type="match status" value="1"/>
</dbReference>
<dbReference type="HAMAP" id="MF_00074">
    <property type="entry name" value="16SrRNA_methyltr_G"/>
    <property type="match status" value="1"/>
</dbReference>
<keyword evidence="5 6" id="KW-0949">S-adenosyl-L-methionine</keyword>
<dbReference type="Proteomes" id="UP001144204">
    <property type="component" value="Unassembled WGS sequence"/>
</dbReference>
<comment type="subcellular location">
    <subcellularLocation>
        <location evidence="6">Cytoplasm</location>
    </subcellularLocation>
</comment>
<dbReference type="GO" id="GO:0005829">
    <property type="term" value="C:cytosol"/>
    <property type="evidence" value="ECO:0007669"/>
    <property type="project" value="TreeGrafter"/>
</dbReference>
<keyword evidence="1 6" id="KW-0963">Cytoplasm</keyword>
<feature type="binding site" evidence="6">
    <location>
        <position position="79"/>
    </location>
    <ligand>
        <name>S-adenosyl-L-methionine</name>
        <dbReference type="ChEBI" id="CHEBI:59789"/>
    </ligand>
</feature>
<evidence type="ECO:0000313" key="8">
    <source>
        <dbReference type="EMBL" id="GLB47258.1"/>
    </source>
</evidence>
<name>A0A9W6ETH3_9LACO</name>
<reference evidence="8" key="2">
    <citation type="journal article" date="2023" name="PLoS ONE">
        <title>Philodulcilactobacillus myokoensis gen. nov., sp. nov., a fructophilic, acidophilic, and agar-phobic lactic acid bacterium isolated from fermented vegetable extracts.</title>
        <authorList>
            <person name="Kouya T."/>
            <person name="Ishiyama Y."/>
            <person name="Ohashi S."/>
            <person name="Kumakubo R."/>
            <person name="Yamazaki T."/>
            <person name="Otaki T."/>
        </authorList>
    </citation>
    <scope>NUCLEOTIDE SEQUENCE</scope>
    <source>
        <strain evidence="8">WR16-4</strain>
    </source>
</reference>
<dbReference type="FunFam" id="3.40.50.150:FF:000041">
    <property type="entry name" value="Ribosomal RNA small subunit methyltransferase G"/>
    <property type="match status" value="1"/>
</dbReference>
<dbReference type="CDD" id="cd02440">
    <property type="entry name" value="AdoMet_MTases"/>
    <property type="match status" value="1"/>
</dbReference>
<comment type="caution">
    <text evidence="8">The sequence shown here is derived from an EMBL/GenBank/DDBJ whole genome shotgun (WGS) entry which is preliminary data.</text>
</comment>
<dbReference type="InterPro" id="IPR029063">
    <property type="entry name" value="SAM-dependent_MTases_sf"/>
</dbReference>
<comment type="function">
    <text evidence="6">Specifically methylates the N7 position of a guanine in 16S rRNA.</text>
</comment>
<feature type="binding site" evidence="6">
    <location>
        <position position="150"/>
    </location>
    <ligand>
        <name>S-adenosyl-L-methionine</name>
        <dbReference type="ChEBI" id="CHEBI:59789"/>
    </ligand>
</feature>